<organism evidence="2 3">
    <name type="scientific">Acaryochloris marina (strain MBIC 11017)</name>
    <dbReference type="NCBI Taxonomy" id="329726"/>
    <lineage>
        <taxon>Bacteria</taxon>
        <taxon>Bacillati</taxon>
        <taxon>Cyanobacteriota</taxon>
        <taxon>Cyanophyceae</taxon>
        <taxon>Acaryochloridales</taxon>
        <taxon>Acaryochloridaceae</taxon>
        <taxon>Acaryochloris</taxon>
    </lineage>
</organism>
<evidence type="ECO:0000256" key="1">
    <source>
        <dbReference type="SAM" id="Phobius"/>
    </source>
</evidence>
<feature type="transmembrane region" description="Helical" evidence="1">
    <location>
        <begin position="100"/>
        <end position="117"/>
    </location>
</feature>
<sequence>MKRGLQIILGILSLIPFMVAILGLTSGLGRWLPAEAITPEFDSHYRYITGFYISLGVIAWWIIPNIEKHKTALRIVAGAIFAGGVGRVISFWQVGAPGPLTLVFTGIELCFPLLLIWQAKLPRRQSKTG</sequence>
<dbReference type="RefSeq" id="WP_012162394.1">
    <property type="nucleotide sequence ID" value="NC_009925.1"/>
</dbReference>
<feature type="transmembrane region" description="Helical" evidence="1">
    <location>
        <begin position="7"/>
        <end position="32"/>
    </location>
</feature>
<reference evidence="2 3" key="1">
    <citation type="journal article" date="2008" name="Proc. Natl. Acad. Sci. U.S.A.">
        <title>Niche adaptation and genome expansion in the chlorophyll d-producing cyanobacterium Acaryochloris marina.</title>
        <authorList>
            <person name="Swingley W.D."/>
            <person name="Chen M."/>
            <person name="Cheung P.C."/>
            <person name="Conrad A.L."/>
            <person name="Dejesa L.C."/>
            <person name="Hao J."/>
            <person name="Honchak B.M."/>
            <person name="Karbach L.E."/>
            <person name="Kurdoglu A."/>
            <person name="Lahiri S."/>
            <person name="Mastrian S.D."/>
            <person name="Miyashita H."/>
            <person name="Page L."/>
            <person name="Ramakrishna P."/>
            <person name="Satoh S."/>
            <person name="Sattley W.M."/>
            <person name="Shimada Y."/>
            <person name="Taylor H.L."/>
            <person name="Tomo T."/>
            <person name="Tsuchiya T."/>
            <person name="Wang Z.T."/>
            <person name="Raymond J."/>
            <person name="Mimuro M."/>
            <person name="Blankenship R.E."/>
            <person name="Touchman J.W."/>
        </authorList>
    </citation>
    <scope>NUCLEOTIDE SEQUENCE [LARGE SCALE GENOMIC DNA]</scope>
    <source>
        <strain evidence="3">MBIC 11017</strain>
    </source>
</reference>
<dbReference type="Proteomes" id="UP000000268">
    <property type="component" value="Chromosome"/>
</dbReference>
<evidence type="ECO:0000313" key="3">
    <source>
        <dbReference type="Proteomes" id="UP000000268"/>
    </source>
</evidence>
<feature type="transmembrane region" description="Helical" evidence="1">
    <location>
        <begin position="75"/>
        <end position="94"/>
    </location>
</feature>
<keyword evidence="1" id="KW-1133">Transmembrane helix</keyword>
<name>B0CDG7_ACAM1</name>
<dbReference type="KEGG" id="amr:AM1_1872"/>
<feature type="transmembrane region" description="Helical" evidence="1">
    <location>
        <begin position="44"/>
        <end position="63"/>
    </location>
</feature>
<dbReference type="InterPro" id="IPR025597">
    <property type="entry name" value="DUF4345"/>
</dbReference>
<dbReference type="HOGENOM" id="CLU_151791_0_0_3"/>
<dbReference type="Pfam" id="PF14248">
    <property type="entry name" value="DUF4345"/>
    <property type="match status" value="1"/>
</dbReference>
<dbReference type="OrthoDB" id="9027324at2"/>
<keyword evidence="3" id="KW-1185">Reference proteome</keyword>
<evidence type="ECO:0008006" key="4">
    <source>
        <dbReference type="Google" id="ProtNLM"/>
    </source>
</evidence>
<keyword evidence="1" id="KW-0812">Transmembrane</keyword>
<gene>
    <name evidence="2" type="ordered locus">AM1_1872</name>
</gene>
<dbReference type="AlphaFoldDB" id="B0CDG7"/>
<accession>B0CDG7</accession>
<evidence type="ECO:0000313" key="2">
    <source>
        <dbReference type="EMBL" id="ABW26892.1"/>
    </source>
</evidence>
<dbReference type="EMBL" id="CP000828">
    <property type="protein sequence ID" value="ABW26892.1"/>
    <property type="molecule type" value="Genomic_DNA"/>
</dbReference>
<proteinExistence type="predicted"/>
<protein>
    <recommendedName>
        <fullName evidence="4">DUF4345 domain-containing protein</fullName>
    </recommendedName>
</protein>
<keyword evidence="1" id="KW-0472">Membrane</keyword>